<dbReference type="InterPro" id="IPR043504">
    <property type="entry name" value="Peptidase_S1_PA_chymotrypsin"/>
</dbReference>
<dbReference type="Pfam" id="PF13365">
    <property type="entry name" value="Trypsin_2"/>
    <property type="match status" value="1"/>
</dbReference>
<keyword evidence="2" id="KW-0645">Protease</keyword>
<keyword evidence="3" id="KW-0378">Hydrolase</keyword>
<evidence type="ECO:0000259" key="6">
    <source>
        <dbReference type="Pfam" id="PF13180"/>
    </source>
</evidence>
<dbReference type="Proteomes" id="UP001310386">
    <property type="component" value="Unassembled WGS sequence"/>
</dbReference>
<gene>
    <name evidence="7" type="ORF">VF724_16315</name>
</gene>
<evidence type="ECO:0000313" key="8">
    <source>
        <dbReference type="Proteomes" id="UP001310386"/>
    </source>
</evidence>
<dbReference type="PANTHER" id="PTHR43343:SF3">
    <property type="entry name" value="PROTEASE DO-LIKE 8, CHLOROPLASTIC"/>
    <property type="match status" value="1"/>
</dbReference>
<evidence type="ECO:0000256" key="3">
    <source>
        <dbReference type="ARBA" id="ARBA00022801"/>
    </source>
</evidence>
<keyword evidence="5" id="KW-0812">Transmembrane</keyword>
<feature type="transmembrane region" description="Helical" evidence="5">
    <location>
        <begin position="37"/>
        <end position="61"/>
    </location>
</feature>
<evidence type="ECO:0000256" key="4">
    <source>
        <dbReference type="ARBA" id="ARBA00022825"/>
    </source>
</evidence>
<reference evidence="7" key="1">
    <citation type="submission" date="2023-12" db="EMBL/GenBank/DDBJ databases">
        <title>Fervidustalea candida gen. nov., sp. nov., a novel member of the family Paenibacillaceae isolated from a geothermal area.</title>
        <authorList>
            <person name="Li W.-J."/>
            <person name="Jiao J.-Y."/>
            <person name="Chen Y."/>
        </authorList>
    </citation>
    <scope>NUCLEOTIDE SEQUENCE</scope>
    <source>
        <strain evidence="7">SYSU GA230002</strain>
    </source>
</reference>
<keyword evidence="5" id="KW-1133">Transmembrane helix</keyword>
<protein>
    <submittedName>
        <fullName evidence="7">Trypsin-like peptidase domain-containing protein</fullName>
    </submittedName>
</protein>
<dbReference type="Gene3D" id="2.30.42.10">
    <property type="match status" value="1"/>
</dbReference>
<organism evidence="7 8">
    <name type="scientific">Ferviditalea candida</name>
    <dbReference type="NCBI Taxonomy" id="3108399"/>
    <lineage>
        <taxon>Bacteria</taxon>
        <taxon>Bacillati</taxon>
        <taxon>Bacillota</taxon>
        <taxon>Bacilli</taxon>
        <taxon>Bacillales</taxon>
        <taxon>Paenibacillaceae</taxon>
        <taxon>Ferviditalea</taxon>
    </lineage>
</organism>
<evidence type="ECO:0000256" key="5">
    <source>
        <dbReference type="SAM" id="Phobius"/>
    </source>
</evidence>
<dbReference type="SUPFAM" id="SSF50494">
    <property type="entry name" value="Trypsin-like serine proteases"/>
    <property type="match status" value="1"/>
</dbReference>
<dbReference type="RefSeq" id="WP_371755332.1">
    <property type="nucleotide sequence ID" value="NZ_JAYJLD010000030.1"/>
</dbReference>
<proteinExistence type="inferred from homology"/>
<accession>A0ABU5ZLZ5</accession>
<dbReference type="EMBL" id="JAYJLD010000030">
    <property type="protein sequence ID" value="MEB3103203.1"/>
    <property type="molecule type" value="Genomic_DNA"/>
</dbReference>
<keyword evidence="8" id="KW-1185">Reference proteome</keyword>
<dbReference type="Gene3D" id="2.40.10.10">
    <property type="entry name" value="Trypsin-like serine proteases"/>
    <property type="match status" value="2"/>
</dbReference>
<evidence type="ECO:0000256" key="1">
    <source>
        <dbReference type="ARBA" id="ARBA00010541"/>
    </source>
</evidence>
<dbReference type="InterPro" id="IPR001940">
    <property type="entry name" value="Peptidase_S1C"/>
</dbReference>
<sequence>MSFWDDDFYSTKANRRSRSRGWRRYPRESWGKRNPLALAYAVSAAALLVMFGMALMIYFLIRAPMEVNTAGVQVDKEDQVIWASEKVKPAVVSIISTKPTNGDPPQEGQVLGSGVIFERDQGKAKLVTNQHVVDGAGQIDVVLPSGKKERASVIGEDKLTDLAILEMNGQDIGAVAEFGDSDGLKAGETAIAIGNPLGLEFSQTITVGVISSPHRVIPVSLGGNGNIDWRLDVIQTDAAINQGNSGGALVNLQGKVIGINSRKIADTGVEGLGFAIPINLAKPIIDELVRYGEIQRPHLGIYPQDLQSFSSGTEVLKLPKTVKTGIIVMEVTGPSKSAGLRHSDVIVALDDQTVNNTVDLRKYLYENKRVGDKGKVTFYRNGERRSVVVSLRAE</sequence>
<dbReference type="SUPFAM" id="SSF50156">
    <property type="entry name" value="PDZ domain-like"/>
    <property type="match status" value="1"/>
</dbReference>
<keyword evidence="5" id="KW-0472">Membrane</keyword>
<feature type="domain" description="PDZ" evidence="6">
    <location>
        <begin position="298"/>
        <end position="391"/>
    </location>
</feature>
<comment type="similarity">
    <text evidence="1">Belongs to the peptidase S1C family.</text>
</comment>
<evidence type="ECO:0000256" key="2">
    <source>
        <dbReference type="ARBA" id="ARBA00022670"/>
    </source>
</evidence>
<dbReference type="Pfam" id="PF13180">
    <property type="entry name" value="PDZ_2"/>
    <property type="match status" value="1"/>
</dbReference>
<dbReference type="PRINTS" id="PR00834">
    <property type="entry name" value="PROTEASES2C"/>
</dbReference>
<name>A0ABU5ZLZ5_9BACL</name>
<comment type="caution">
    <text evidence="7">The sequence shown here is derived from an EMBL/GenBank/DDBJ whole genome shotgun (WGS) entry which is preliminary data.</text>
</comment>
<evidence type="ECO:0000313" key="7">
    <source>
        <dbReference type="EMBL" id="MEB3103203.1"/>
    </source>
</evidence>
<dbReference type="PANTHER" id="PTHR43343">
    <property type="entry name" value="PEPTIDASE S12"/>
    <property type="match status" value="1"/>
</dbReference>
<dbReference type="InterPro" id="IPR009003">
    <property type="entry name" value="Peptidase_S1_PA"/>
</dbReference>
<keyword evidence="4" id="KW-0720">Serine protease</keyword>
<dbReference type="InterPro" id="IPR001478">
    <property type="entry name" value="PDZ"/>
</dbReference>
<dbReference type="InterPro" id="IPR051201">
    <property type="entry name" value="Chloro_Bact_Ser_Proteases"/>
</dbReference>
<dbReference type="InterPro" id="IPR036034">
    <property type="entry name" value="PDZ_sf"/>
</dbReference>